<protein>
    <submittedName>
        <fullName evidence="1">Uncharacterized protein</fullName>
    </submittedName>
</protein>
<organism evidence="1 2">
    <name type="scientific">Phrynocephalus forsythii</name>
    <dbReference type="NCBI Taxonomy" id="171643"/>
    <lineage>
        <taxon>Eukaryota</taxon>
        <taxon>Metazoa</taxon>
        <taxon>Chordata</taxon>
        <taxon>Craniata</taxon>
        <taxon>Vertebrata</taxon>
        <taxon>Euteleostomi</taxon>
        <taxon>Lepidosauria</taxon>
        <taxon>Squamata</taxon>
        <taxon>Bifurcata</taxon>
        <taxon>Unidentata</taxon>
        <taxon>Episquamata</taxon>
        <taxon>Toxicofera</taxon>
        <taxon>Iguania</taxon>
        <taxon>Acrodonta</taxon>
        <taxon>Agamidae</taxon>
        <taxon>Agaminae</taxon>
        <taxon>Phrynocephalus</taxon>
    </lineage>
</organism>
<feature type="non-terminal residue" evidence="1">
    <location>
        <position position="135"/>
    </location>
</feature>
<sequence>MGVPSSSAILRSEASSYTHFSSKDILISYGKGKVIWLFWIVWSWCNWYELGLQHASEEEDLLLAAFKAAVHPNQRGLLVKIRSRLRRRQAVNAMKFKLNVDSFRVLLGYSNGRGIKYFFRKLTDAHLIKTNVCPS</sequence>
<comment type="caution">
    <text evidence="1">The sequence shown here is derived from an EMBL/GenBank/DDBJ whole genome shotgun (WGS) entry which is preliminary data.</text>
</comment>
<accession>A0A9Q0XSD2</accession>
<dbReference type="EMBL" id="JAPFRF010000007">
    <property type="protein sequence ID" value="KAJ7326756.1"/>
    <property type="molecule type" value="Genomic_DNA"/>
</dbReference>
<reference evidence="1" key="1">
    <citation type="journal article" date="2023" name="DNA Res.">
        <title>Chromosome-level genome assembly of Phrynocephalus forsythii using third-generation DNA sequencing and Hi-C analysis.</title>
        <authorList>
            <person name="Qi Y."/>
            <person name="Zhao W."/>
            <person name="Zhao Y."/>
            <person name="Niu C."/>
            <person name="Cao S."/>
            <person name="Zhang Y."/>
        </authorList>
    </citation>
    <scope>NUCLEOTIDE SEQUENCE</scope>
    <source>
        <tissue evidence="1">Muscle</tissue>
    </source>
</reference>
<proteinExistence type="predicted"/>
<gene>
    <name evidence="1" type="ORF">JRQ81_016515</name>
</gene>
<name>A0A9Q0XSD2_9SAUR</name>
<dbReference type="AlphaFoldDB" id="A0A9Q0XSD2"/>
<dbReference type="Proteomes" id="UP001142489">
    <property type="component" value="Unassembled WGS sequence"/>
</dbReference>
<evidence type="ECO:0000313" key="1">
    <source>
        <dbReference type="EMBL" id="KAJ7326756.1"/>
    </source>
</evidence>
<evidence type="ECO:0000313" key="2">
    <source>
        <dbReference type="Proteomes" id="UP001142489"/>
    </source>
</evidence>
<keyword evidence="2" id="KW-1185">Reference proteome</keyword>